<evidence type="ECO:0000256" key="2">
    <source>
        <dbReference type="SAM" id="SignalP"/>
    </source>
</evidence>
<name>A0AAU8FMY0_9BACT</name>
<dbReference type="AlphaFoldDB" id="A0AAU8FMY0"/>
<feature type="compositionally biased region" description="Polar residues" evidence="1">
    <location>
        <begin position="34"/>
        <end position="49"/>
    </location>
</feature>
<protein>
    <recommendedName>
        <fullName evidence="4">Lipoprotein</fullName>
    </recommendedName>
</protein>
<feature type="chain" id="PRO_5043650158" description="Lipoprotein" evidence="2">
    <location>
        <begin position="21"/>
        <end position="95"/>
    </location>
</feature>
<dbReference type="PROSITE" id="PS51257">
    <property type="entry name" value="PROKAR_LIPOPROTEIN"/>
    <property type="match status" value="1"/>
</dbReference>
<reference evidence="3" key="1">
    <citation type="submission" date="2024-06" db="EMBL/GenBank/DDBJ databases">
        <title>Sequencing and assembly of the genome of Dyadobacter sp. strain 676, a symbiont of Cyamopsis tetragonoloba.</title>
        <authorList>
            <person name="Guro P."/>
            <person name="Sazanova A."/>
            <person name="Kuznetsova I."/>
            <person name="Belimov A."/>
            <person name="Safronova V."/>
        </authorList>
    </citation>
    <scope>NUCLEOTIDE SEQUENCE</scope>
    <source>
        <strain evidence="3">676</strain>
    </source>
</reference>
<organism evidence="3">
    <name type="scientific">Dyadobacter sp. 676</name>
    <dbReference type="NCBI Taxonomy" id="3088362"/>
    <lineage>
        <taxon>Bacteria</taxon>
        <taxon>Pseudomonadati</taxon>
        <taxon>Bacteroidota</taxon>
        <taxon>Cytophagia</taxon>
        <taxon>Cytophagales</taxon>
        <taxon>Spirosomataceae</taxon>
        <taxon>Dyadobacter</taxon>
    </lineage>
</organism>
<sequence length="95" mass="10159">MNRLKASLAILCMSGGILLASCDTTNNREKTIEGSGSRSETTPNDSSGAISRKEMGTGADNQNDSLGYPSNQSNLNADSTRKKHDDELGKPQRKD</sequence>
<dbReference type="EMBL" id="CP159289">
    <property type="protein sequence ID" value="XCH25152.1"/>
    <property type="molecule type" value="Genomic_DNA"/>
</dbReference>
<feature type="compositionally biased region" description="Basic and acidic residues" evidence="1">
    <location>
        <begin position="79"/>
        <end position="95"/>
    </location>
</feature>
<accession>A0AAU8FMY0</accession>
<feature type="signal peptide" evidence="2">
    <location>
        <begin position="1"/>
        <end position="20"/>
    </location>
</feature>
<feature type="compositionally biased region" description="Polar residues" evidence="1">
    <location>
        <begin position="59"/>
        <end position="78"/>
    </location>
</feature>
<feature type="region of interest" description="Disordered" evidence="1">
    <location>
        <begin position="28"/>
        <end position="95"/>
    </location>
</feature>
<dbReference type="RefSeq" id="WP_353720455.1">
    <property type="nucleotide sequence ID" value="NZ_CP159289.1"/>
</dbReference>
<keyword evidence="2" id="KW-0732">Signal</keyword>
<evidence type="ECO:0008006" key="4">
    <source>
        <dbReference type="Google" id="ProtNLM"/>
    </source>
</evidence>
<proteinExistence type="predicted"/>
<gene>
    <name evidence="3" type="ORF">ABV298_01600</name>
</gene>
<evidence type="ECO:0000313" key="3">
    <source>
        <dbReference type="EMBL" id="XCH25152.1"/>
    </source>
</evidence>
<evidence type="ECO:0000256" key="1">
    <source>
        <dbReference type="SAM" id="MobiDB-lite"/>
    </source>
</evidence>